<dbReference type="GO" id="GO:0005737">
    <property type="term" value="C:cytoplasm"/>
    <property type="evidence" value="ECO:0007669"/>
    <property type="project" value="TreeGrafter"/>
</dbReference>
<proteinExistence type="predicted"/>
<dbReference type="PANTHER" id="PTHR13847:SF289">
    <property type="entry name" value="GLYCINE OXIDASE"/>
    <property type="match status" value="1"/>
</dbReference>
<reference evidence="3" key="1">
    <citation type="journal article" date="2015" name="Nature">
        <title>Complex archaea that bridge the gap between prokaryotes and eukaryotes.</title>
        <authorList>
            <person name="Spang A."/>
            <person name="Saw J.H."/>
            <person name="Jorgensen S.L."/>
            <person name="Zaremba-Niedzwiedzka K."/>
            <person name="Martijn J."/>
            <person name="Lind A.E."/>
            <person name="van Eijk R."/>
            <person name="Schleper C."/>
            <person name="Guy L."/>
            <person name="Ettema T.J."/>
        </authorList>
    </citation>
    <scope>NUCLEOTIDE SEQUENCE</scope>
</reference>
<dbReference type="GO" id="GO:0016491">
    <property type="term" value="F:oxidoreductase activity"/>
    <property type="evidence" value="ECO:0007669"/>
    <property type="project" value="UniProtKB-KW"/>
</dbReference>
<dbReference type="SUPFAM" id="SSF51905">
    <property type="entry name" value="FAD/NAD(P)-binding domain"/>
    <property type="match status" value="1"/>
</dbReference>
<evidence type="ECO:0000259" key="2">
    <source>
        <dbReference type="Pfam" id="PF01266"/>
    </source>
</evidence>
<protein>
    <recommendedName>
        <fullName evidence="2">FAD dependent oxidoreductase domain-containing protein</fullName>
    </recommendedName>
</protein>
<keyword evidence="1" id="KW-0560">Oxidoreductase</keyword>
<evidence type="ECO:0000256" key="1">
    <source>
        <dbReference type="ARBA" id="ARBA00023002"/>
    </source>
</evidence>
<accession>A0A0F9TTE2</accession>
<dbReference type="Pfam" id="PF01266">
    <property type="entry name" value="DAO"/>
    <property type="match status" value="1"/>
</dbReference>
<dbReference type="InterPro" id="IPR006076">
    <property type="entry name" value="FAD-dep_OxRdtase"/>
</dbReference>
<dbReference type="EMBL" id="LAZR01000266">
    <property type="protein sequence ID" value="KKN78232.1"/>
    <property type="molecule type" value="Genomic_DNA"/>
</dbReference>
<comment type="caution">
    <text evidence="3">The sequence shown here is derived from an EMBL/GenBank/DDBJ whole genome shotgun (WGS) entry which is preliminary data.</text>
</comment>
<evidence type="ECO:0000313" key="3">
    <source>
        <dbReference type="EMBL" id="KKN78232.1"/>
    </source>
</evidence>
<dbReference type="Gene3D" id="3.50.50.60">
    <property type="entry name" value="FAD/NAD(P)-binding domain"/>
    <property type="match status" value="2"/>
</dbReference>
<dbReference type="SUPFAM" id="SSF54373">
    <property type="entry name" value="FAD-linked reductases, C-terminal domain"/>
    <property type="match status" value="1"/>
</dbReference>
<name>A0A0F9TTE2_9ZZZZ</name>
<dbReference type="AlphaFoldDB" id="A0A0F9TTE2"/>
<organism evidence="3">
    <name type="scientific">marine sediment metagenome</name>
    <dbReference type="NCBI Taxonomy" id="412755"/>
    <lineage>
        <taxon>unclassified sequences</taxon>
        <taxon>metagenomes</taxon>
        <taxon>ecological metagenomes</taxon>
    </lineage>
</organism>
<gene>
    <name evidence="3" type="ORF">LCGC14_0352320</name>
</gene>
<dbReference type="PANTHER" id="PTHR13847">
    <property type="entry name" value="SARCOSINE DEHYDROGENASE-RELATED"/>
    <property type="match status" value="1"/>
</dbReference>
<sequence length="418" mass="44934">MNPSPDHRVDVAIVGSGIVGISIAHALVRDGLTVTLVDREGVACGASRGNAGALAYSDVLPLASPGIMRKAPRWLLDPAGPLTIRPGYLLPIAPWLFRFWRSSFPAAAARSMAAQVALMTLARSEMQRQVAEASLSHMLVSDGALELYESEAERDAARPNWDVRGRVGIRFEHVGRDAIDELQPGLDSRFSYGTFLPEWQSVTDPYDFAVAFADKLRERGVLFRTAEITAVEPGEDGVVLRCADGEKICAKQAVIAAGAWSKSLAASLSDKIPLDTERGYNTTLPSGAFDLQRHLTFGGHGFVVTRLSSGIRVGGAVEFGGLHLPPNMRRADVMLAKAKAFLPALDTTGGKKWMGFRPSLPDSLPVIGRSPRVPSVLYAFGHGHLGLTQSAATGRLIADLVAHRPTVIDVAPFRPDRF</sequence>
<dbReference type="InterPro" id="IPR036188">
    <property type="entry name" value="FAD/NAD-bd_sf"/>
</dbReference>
<feature type="domain" description="FAD dependent oxidoreductase" evidence="2">
    <location>
        <begin position="10"/>
        <end position="400"/>
    </location>
</feature>
<dbReference type="Gene3D" id="3.30.9.10">
    <property type="entry name" value="D-Amino Acid Oxidase, subunit A, domain 2"/>
    <property type="match status" value="1"/>
</dbReference>